<dbReference type="EMBL" id="CM037016">
    <property type="protein sequence ID" value="KAH7679996.1"/>
    <property type="molecule type" value="Genomic_DNA"/>
</dbReference>
<proteinExistence type="predicted"/>
<reference evidence="2" key="1">
    <citation type="journal article" date="2022" name="Nat. Commun.">
        <title>Chromosome evolution and the genetic basis of agronomically important traits in greater yam.</title>
        <authorList>
            <person name="Bredeson J.V."/>
            <person name="Lyons J.B."/>
            <person name="Oniyinde I.O."/>
            <person name="Okereke N.R."/>
            <person name="Kolade O."/>
            <person name="Nnabue I."/>
            <person name="Nwadili C.O."/>
            <person name="Hribova E."/>
            <person name="Parker M."/>
            <person name="Nwogha J."/>
            <person name="Shu S."/>
            <person name="Carlson J."/>
            <person name="Kariba R."/>
            <person name="Muthemba S."/>
            <person name="Knop K."/>
            <person name="Barton G.J."/>
            <person name="Sherwood A.V."/>
            <person name="Lopez-Montes A."/>
            <person name="Asiedu R."/>
            <person name="Jamnadass R."/>
            <person name="Muchugi A."/>
            <person name="Goodstein D."/>
            <person name="Egesi C.N."/>
            <person name="Featherston J."/>
            <person name="Asfaw A."/>
            <person name="Simpson G.G."/>
            <person name="Dolezel J."/>
            <person name="Hendre P.S."/>
            <person name="Van Deynze A."/>
            <person name="Kumar P.L."/>
            <person name="Obidiegwu J.E."/>
            <person name="Bhattacharjee R."/>
            <person name="Rokhsar D.S."/>
        </authorList>
    </citation>
    <scope>NUCLEOTIDE SEQUENCE [LARGE SCALE GENOMIC DNA]</scope>
    <source>
        <strain evidence="2">cv. TDa95/00328</strain>
    </source>
</reference>
<comment type="caution">
    <text evidence="1">The sequence shown here is derived from an EMBL/GenBank/DDBJ whole genome shotgun (WGS) entry which is preliminary data.</text>
</comment>
<evidence type="ECO:0000313" key="1">
    <source>
        <dbReference type="EMBL" id="KAH7679996.1"/>
    </source>
</evidence>
<name>A0ACB7VYI7_DIOAL</name>
<organism evidence="1 2">
    <name type="scientific">Dioscorea alata</name>
    <name type="common">Purple yam</name>
    <dbReference type="NCBI Taxonomy" id="55571"/>
    <lineage>
        <taxon>Eukaryota</taxon>
        <taxon>Viridiplantae</taxon>
        <taxon>Streptophyta</taxon>
        <taxon>Embryophyta</taxon>
        <taxon>Tracheophyta</taxon>
        <taxon>Spermatophyta</taxon>
        <taxon>Magnoliopsida</taxon>
        <taxon>Liliopsida</taxon>
        <taxon>Dioscoreales</taxon>
        <taxon>Dioscoreaceae</taxon>
        <taxon>Dioscorea</taxon>
    </lineage>
</organism>
<dbReference type="Proteomes" id="UP000827976">
    <property type="component" value="Chromosome 6"/>
</dbReference>
<sequence length="489" mass="52920">MDDFIDPFLPSPSWADVNYSGRSWAETIVTQTSSLLADPVGVYEGDEKTPSICMMPSNHIMGNMVAAEPILHGHNANPSIFLNETLKYDINSSIYPTDNQLQHEGMMGNITVAGSFGTNLDTQCSITLPQSGLTDSGSIESNVGELPVLPHSLADSHYNSPMPTVWPASYPGVSSLLMGHGKSQGFTSQGVGKNADMLRTACMEDGKFPQMDRLPSSSVHMKMDQNVLHNPNLHSYPTGQQIKLVKTDGFQPHQQLPQTFEGNHIKQYTSTALGVQASPTNGSSGCNGAAKPRVRARRGQATDPHSIAERLRREKIAERMKNLQELVPNSNKTDKASMLDEIIDYVKFLQLQVKVLSMSRLGAAGAVVPLITDVQNEGSGNLLSVGSGTADLSESQDNFAFEQEVVKLMESNVTTAMQYLQNKGLCLMPVALASAISCQKSAGSIIPPERKKPEEASTGCNGTVVKQEETPKPPIKSTKELNTKAYKEN</sequence>
<keyword evidence="2" id="KW-1185">Reference proteome</keyword>
<protein>
    <submittedName>
        <fullName evidence="1">Myc-type basic helix-loop-helix (BHLH) domain-containing protein</fullName>
    </submittedName>
</protein>
<gene>
    <name evidence="1" type="ORF">IHE45_06G095100</name>
</gene>
<accession>A0ACB7VYI7</accession>
<evidence type="ECO:0000313" key="2">
    <source>
        <dbReference type="Proteomes" id="UP000827976"/>
    </source>
</evidence>